<dbReference type="AlphaFoldDB" id="A0AAV4FHM1"/>
<keyword evidence="2" id="KW-1185">Reference proteome</keyword>
<dbReference type="Proteomes" id="UP000762676">
    <property type="component" value="Unassembled WGS sequence"/>
</dbReference>
<sequence>MKWTVAKYMYIVLTNDGDFRALCKLIAVSGRSLLPIERRPGQDTQLGRWTNDWQVELVIDAAHRLRGWSSSITERYMADMPIGCKPPQSRYLVTDLSVSERLSSQPSRKPQAC</sequence>
<evidence type="ECO:0008006" key="3">
    <source>
        <dbReference type="Google" id="ProtNLM"/>
    </source>
</evidence>
<evidence type="ECO:0000313" key="2">
    <source>
        <dbReference type="Proteomes" id="UP000762676"/>
    </source>
</evidence>
<organism evidence="1 2">
    <name type="scientific">Elysia marginata</name>
    <dbReference type="NCBI Taxonomy" id="1093978"/>
    <lineage>
        <taxon>Eukaryota</taxon>
        <taxon>Metazoa</taxon>
        <taxon>Spiralia</taxon>
        <taxon>Lophotrochozoa</taxon>
        <taxon>Mollusca</taxon>
        <taxon>Gastropoda</taxon>
        <taxon>Heterobranchia</taxon>
        <taxon>Euthyneura</taxon>
        <taxon>Panpulmonata</taxon>
        <taxon>Sacoglossa</taxon>
        <taxon>Placobranchoidea</taxon>
        <taxon>Plakobranchidae</taxon>
        <taxon>Elysia</taxon>
    </lineage>
</organism>
<gene>
    <name evidence="1" type="ORF">ElyMa_003849900</name>
</gene>
<protein>
    <recommendedName>
        <fullName evidence="3">NYN domain-containing protein</fullName>
    </recommendedName>
</protein>
<dbReference type="EMBL" id="BMAT01007851">
    <property type="protein sequence ID" value="GFR72752.1"/>
    <property type="molecule type" value="Genomic_DNA"/>
</dbReference>
<name>A0AAV4FHM1_9GAST</name>
<proteinExistence type="predicted"/>
<accession>A0AAV4FHM1</accession>
<reference evidence="1 2" key="1">
    <citation type="journal article" date="2021" name="Elife">
        <title>Chloroplast acquisition without the gene transfer in kleptoplastic sea slugs, Plakobranchus ocellatus.</title>
        <authorList>
            <person name="Maeda T."/>
            <person name="Takahashi S."/>
            <person name="Yoshida T."/>
            <person name="Shimamura S."/>
            <person name="Takaki Y."/>
            <person name="Nagai Y."/>
            <person name="Toyoda A."/>
            <person name="Suzuki Y."/>
            <person name="Arimoto A."/>
            <person name="Ishii H."/>
            <person name="Satoh N."/>
            <person name="Nishiyama T."/>
            <person name="Hasebe M."/>
            <person name="Maruyama T."/>
            <person name="Minagawa J."/>
            <person name="Obokata J."/>
            <person name="Shigenobu S."/>
        </authorList>
    </citation>
    <scope>NUCLEOTIDE SEQUENCE [LARGE SCALE GENOMIC DNA]</scope>
</reference>
<comment type="caution">
    <text evidence="1">The sequence shown here is derived from an EMBL/GenBank/DDBJ whole genome shotgun (WGS) entry which is preliminary data.</text>
</comment>
<evidence type="ECO:0000313" key="1">
    <source>
        <dbReference type="EMBL" id="GFR72752.1"/>
    </source>
</evidence>